<gene>
    <name evidence="1" type="ORF">C0J50_9137</name>
</gene>
<protein>
    <submittedName>
        <fullName evidence="1">Uncharacterized protein</fullName>
    </submittedName>
</protein>
<proteinExistence type="predicted"/>
<name>A0AAD5AEP4_SILAS</name>
<accession>A0AAD5AEP4</accession>
<evidence type="ECO:0000313" key="1">
    <source>
        <dbReference type="EMBL" id="KAI5614197.1"/>
    </source>
</evidence>
<evidence type="ECO:0000313" key="2">
    <source>
        <dbReference type="Proteomes" id="UP001205998"/>
    </source>
</evidence>
<dbReference type="EMBL" id="MU558812">
    <property type="protein sequence ID" value="KAI5614197.1"/>
    <property type="molecule type" value="Genomic_DNA"/>
</dbReference>
<sequence>SECGVDSVEEPHRIRDAVEGQSSCTVIHIHSYSGGRWTLKLSSNIIMIEVDRGRRTHQTPGLIVQSKPTLITFSFPADLFI</sequence>
<organism evidence="1 2">
    <name type="scientific">Silurus asotus</name>
    <name type="common">Amur catfish</name>
    <name type="synonym">Parasilurus asotus</name>
    <dbReference type="NCBI Taxonomy" id="30991"/>
    <lineage>
        <taxon>Eukaryota</taxon>
        <taxon>Metazoa</taxon>
        <taxon>Chordata</taxon>
        <taxon>Craniata</taxon>
        <taxon>Vertebrata</taxon>
        <taxon>Euteleostomi</taxon>
        <taxon>Actinopterygii</taxon>
        <taxon>Neopterygii</taxon>
        <taxon>Teleostei</taxon>
        <taxon>Ostariophysi</taxon>
        <taxon>Siluriformes</taxon>
        <taxon>Siluridae</taxon>
        <taxon>Silurus</taxon>
    </lineage>
</organism>
<feature type="non-terminal residue" evidence="1">
    <location>
        <position position="1"/>
    </location>
</feature>
<dbReference type="Proteomes" id="UP001205998">
    <property type="component" value="Unassembled WGS sequence"/>
</dbReference>
<dbReference type="AlphaFoldDB" id="A0AAD5AEP4"/>
<comment type="caution">
    <text evidence="1">The sequence shown here is derived from an EMBL/GenBank/DDBJ whole genome shotgun (WGS) entry which is preliminary data.</text>
</comment>
<reference evidence="1" key="1">
    <citation type="submission" date="2018-07" db="EMBL/GenBank/DDBJ databases">
        <title>Comparative genomics of catfishes provides insights into carnivory and benthic adaptation.</title>
        <authorList>
            <person name="Zhang Y."/>
            <person name="Wang D."/>
            <person name="Peng Z."/>
            <person name="Zheng S."/>
            <person name="Shao F."/>
            <person name="Tao W."/>
        </authorList>
    </citation>
    <scope>NUCLEOTIDE SEQUENCE</scope>
    <source>
        <strain evidence="1">Chongqing</strain>
    </source>
</reference>
<keyword evidence="2" id="KW-1185">Reference proteome</keyword>